<accession>A0A382T248</accession>
<proteinExistence type="predicted"/>
<name>A0A382T248_9ZZZZ</name>
<protein>
    <submittedName>
        <fullName evidence="1">Uncharacterized protein</fullName>
    </submittedName>
</protein>
<dbReference type="EMBL" id="UINC01133234">
    <property type="protein sequence ID" value="SVD16053.1"/>
    <property type="molecule type" value="Genomic_DNA"/>
</dbReference>
<dbReference type="AlphaFoldDB" id="A0A382T248"/>
<reference evidence="1" key="1">
    <citation type="submission" date="2018-05" db="EMBL/GenBank/DDBJ databases">
        <authorList>
            <person name="Lanie J.A."/>
            <person name="Ng W.-L."/>
            <person name="Kazmierczak K.M."/>
            <person name="Andrzejewski T.M."/>
            <person name="Davidsen T.M."/>
            <person name="Wayne K.J."/>
            <person name="Tettelin H."/>
            <person name="Glass J.I."/>
            <person name="Rusch D."/>
            <person name="Podicherti R."/>
            <person name="Tsui H.-C.T."/>
            <person name="Winkler M.E."/>
        </authorList>
    </citation>
    <scope>NUCLEOTIDE SEQUENCE</scope>
</reference>
<organism evidence="1">
    <name type="scientific">marine metagenome</name>
    <dbReference type="NCBI Taxonomy" id="408172"/>
    <lineage>
        <taxon>unclassified sequences</taxon>
        <taxon>metagenomes</taxon>
        <taxon>ecological metagenomes</taxon>
    </lineage>
</organism>
<gene>
    <name evidence="1" type="ORF">METZ01_LOCUS368907</name>
</gene>
<sequence length="101" mass="11575">MKLTHVENRTNKRNPYLCKSGFYITEMNMGDVPGDGYKLISTEDIAGPFKNLQRAQQVYRRILHGNIQPHFGIRGPEHTDSSRFGGSHIASIWYPTQNKQI</sequence>
<evidence type="ECO:0000313" key="1">
    <source>
        <dbReference type="EMBL" id="SVD16053.1"/>
    </source>
</evidence>